<name>A0AAV4NXR8_CAEEX</name>
<dbReference type="Proteomes" id="UP001054945">
    <property type="component" value="Unassembled WGS sequence"/>
</dbReference>
<keyword evidence="2" id="KW-1185">Reference proteome</keyword>
<reference evidence="1 2" key="1">
    <citation type="submission" date="2021-06" db="EMBL/GenBank/DDBJ databases">
        <title>Caerostris extrusa draft genome.</title>
        <authorList>
            <person name="Kono N."/>
            <person name="Arakawa K."/>
        </authorList>
    </citation>
    <scope>NUCLEOTIDE SEQUENCE [LARGE SCALE GENOMIC DNA]</scope>
</reference>
<organism evidence="1 2">
    <name type="scientific">Caerostris extrusa</name>
    <name type="common">Bark spider</name>
    <name type="synonym">Caerostris bankana</name>
    <dbReference type="NCBI Taxonomy" id="172846"/>
    <lineage>
        <taxon>Eukaryota</taxon>
        <taxon>Metazoa</taxon>
        <taxon>Ecdysozoa</taxon>
        <taxon>Arthropoda</taxon>
        <taxon>Chelicerata</taxon>
        <taxon>Arachnida</taxon>
        <taxon>Araneae</taxon>
        <taxon>Araneomorphae</taxon>
        <taxon>Entelegynae</taxon>
        <taxon>Araneoidea</taxon>
        <taxon>Araneidae</taxon>
        <taxon>Caerostris</taxon>
    </lineage>
</organism>
<proteinExistence type="predicted"/>
<evidence type="ECO:0000313" key="1">
    <source>
        <dbReference type="EMBL" id="GIX88424.1"/>
    </source>
</evidence>
<protein>
    <submittedName>
        <fullName evidence="1">Uncharacterized protein</fullName>
    </submittedName>
</protein>
<evidence type="ECO:0000313" key="2">
    <source>
        <dbReference type="Proteomes" id="UP001054945"/>
    </source>
</evidence>
<dbReference type="AlphaFoldDB" id="A0AAV4NXR8"/>
<comment type="caution">
    <text evidence="1">The sequence shown here is derived from an EMBL/GenBank/DDBJ whole genome shotgun (WGS) entry which is preliminary data.</text>
</comment>
<dbReference type="EMBL" id="BPLR01003769">
    <property type="protein sequence ID" value="GIX88424.1"/>
    <property type="molecule type" value="Genomic_DNA"/>
</dbReference>
<gene>
    <name evidence="1" type="ORF">CEXT_802191</name>
</gene>
<sequence>MLYSWFSSSIRTFLRISPIENGEFPQLFLLMLYELPDFLLNKNNSIWLKCTQQQNLLDNGVRAKTSFKPNTIRYANPVMELTMLCRGLTEEIIVSALSSLIKRLMRV</sequence>
<accession>A0AAV4NXR8</accession>